<dbReference type="Pfam" id="PF11104">
    <property type="entry name" value="PilM_2"/>
    <property type="match status" value="1"/>
</dbReference>
<dbReference type="InterPro" id="IPR043129">
    <property type="entry name" value="ATPase_NBD"/>
</dbReference>
<accession>A0A7G1Q7E8</accession>
<dbReference type="AlphaFoldDB" id="A0A7G1Q7E8"/>
<dbReference type="SUPFAM" id="SSF53067">
    <property type="entry name" value="Actin-like ATPase domain"/>
    <property type="match status" value="2"/>
</dbReference>
<dbReference type="PANTHER" id="PTHR32432">
    <property type="entry name" value="CELL DIVISION PROTEIN FTSA-RELATED"/>
    <property type="match status" value="1"/>
</dbReference>
<dbReference type="Proteomes" id="UP000516072">
    <property type="component" value="Chromosome"/>
</dbReference>
<name>A0A7G1Q7E8_9GAMM</name>
<dbReference type="NCBIfam" id="TIGR01175">
    <property type="entry name" value="pilM"/>
    <property type="match status" value="1"/>
</dbReference>
<evidence type="ECO:0000313" key="2">
    <source>
        <dbReference type="Proteomes" id="UP000516072"/>
    </source>
</evidence>
<keyword evidence="2" id="KW-1185">Reference proteome</keyword>
<dbReference type="InterPro" id="IPR005883">
    <property type="entry name" value="PilM"/>
</dbReference>
<dbReference type="RefSeq" id="WP_197744474.1">
    <property type="nucleotide sequence ID" value="NZ_LR778175.1"/>
</dbReference>
<dbReference type="CDD" id="cd24049">
    <property type="entry name" value="ASKHA_NBD_PilM"/>
    <property type="match status" value="1"/>
</dbReference>
<proteinExistence type="predicted"/>
<dbReference type="Gene3D" id="3.30.1490.300">
    <property type="match status" value="1"/>
</dbReference>
<gene>
    <name evidence="1" type="ORF">NSCAC_0064</name>
</gene>
<dbReference type="InterPro" id="IPR050696">
    <property type="entry name" value="FtsA/MreB"/>
</dbReference>
<dbReference type="EMBL" id="LR778175">
    <property type="protein sequence ID" value="CAB1274230.1"/>
    <property type="molecule type" value="Genomic_DNA"/>
</dbReference>
<protein>
    <submittedName>
        <fullName evidence="1">Type IV pilus assembly protein PilM</fullName>
    </submittedName>
</protein>
<dbReference type="PANTHER" id="PTHR32432:SF3">
    <property type="entry name" value="ETHANOLAMINE UTILIZATION PROTEIN EUTJ"/>
    <property type="match status" value="1"/>
</dbReference>
<dbReference type="PIRSF" id="PIRSF019169">
    <property type="entry name" value="PilM"/>
    <property type="match status" value="1"/>
</dbReference>
<organism evidence="1 2">
    <name type="scientific">Candidatus Nitrosacidococcus tergens</name>
    <dbReference type="NCBI Taxonomy" id="553981"/>
    <lineage>
        <taxon>Bacteria</taxon>
        <taxon>Pseudomonadati</taxon>
        <taxon>Pseudomonadota</taxon>
        <taxon>Gammaproteobacteria</taxon>
        <taxon>Chromatiales</taxon>
        <taxon>Chromatiaceae</taxon>
        <taxon>Candidatus Nitrosacidococcus</taxon>
    </lineage>
</organism>
<dbReference type="Gene3D" id="3.30.420.40">
    <property type="match status" value="2"/>
</dbReference>
<dbReference type="KEGG" id="ntg:NSCAC_0064"/>
<reference evidence="1 2" key="1">
    <citation type="submission" date="2020-03" db="EMBL/GenBank/DDBJ databases">
        <authorList>
            <person name="Picone N."/>
        </authorList>
    </citation>
    <scope>NUCLEOTIDE SEQUENCE [LARGE SCALE GENOMIC DNA]</scope>
    <source>
        <strain evidence="1">NSCAC1</strain>
    </source>
</reference>
<sequence>MPYLLVGTTKHTLSSLKNKISEFFPKKIPPLLGIDISSSAIKSIELAQGSNGIYVKHYAIEPLPPNTIIDNNIEDIDKLSTALRDIIQQLGTRTRKVATAISSSNVFNKIAPIPIDLSGSELEAYIETEVEQHVPYLREEINFDFKVLGASELDPDYMDTLLVACRSEYISTRITALKSARLIPTIIDVDTYVMERVFPFIVETIPNQDINSTIAVIDVGATLIVMNVFHNGKIIYTQEQAFGGNQLTQNIQYHYNLSYSDADLAKQRGNLPESYTNQILIPFENEIIKRIQNLIKIFFSSTHYNNISHLILCGGCATVPKLREMIEISLKIPTSIANPFGSMTLGSKINPKLLFNDAPRLTIACGLALRYFS</sequence>
<evidence type="ECO:0000313" key="1">
    <source>
        <dbReference type="EMBL" id="CAB1274230.1"/>
    </source>
</evidence>